<reference evidence="2" key="1">
    <citation type="journal article" date="2019" name="Int. J. Syst. Evol. Microbiol.">
        <title>The Global Catalogue of Microorganisms (GCM) 10K type strain sequencing project: providing services to taxonomists for standard genome sequencing and annotation.</title>
        <authorList>
            <consortium name="The Broad Institute Genomics Platform"/>
            <consortium name="The Broad Institute Genome Sequencing Center for Infectious Disease"/>
            <person name="Wu L."/>
            <person name="Ma J."/>
        </authorList>
    </citation>
    <scope>NUCLEOTIDE SEQUENCE [LARGE SCALE GENOMIC DNA]</scope>
    <source>
        <strain evidence="2">JCM 31696</strain>
    </source>
</reference>
<dbReference type="Pfam" id="PF01026">
    <property type="entry name" value="TatD_DNase"/>
    <property type="match status" value="1"/>
</dbReference>
<name>A0ABW3CAL3_9ACTN</name>
<sequence length="173" mass="19099">CDLPSSRFAVEAADEYEHVYAGVAIHPNETTGIEDAVLHDIEAMAAHPKVRAIGETGLDYYRDWAPAADQQRSFREHIAIAKRTGKALMIHDRDAHDDVLRILQEEGAPEQVVFHCFSGDAEMAKVCADRGYVMSFAGNVTFKNAEPLREALRVAPLDLVLVETDAPFLTPIP</sequence>
<evidence type="ECO:0000313" key="2">
    <source>
        <dbReference type="Proteomes" id="UP001597083"/>
    </source>
</evidence>
<protein>
    <submittedName>
        <fullName evidence="1">TatD family hydrolase</fullName>
        <ecNumber evidence="1">3.1.-.-</ecNumber>
    </submittedName>
</protein>
<dbReference type="PANTHER" id="PTHR46124">
    <property type="entry name" value="D-AMINOACYL-TRNA DEACYLASE"/>
    <property type="match status" value="1"/>
</dbReference>
<dbReference type="PANTHER" id="PTHR46124:SF2">
    <property type="entry name" value="D-AMINOACYL-TRNA DEACYLASE"/>
    <property type="match status" value="1"/>
</dbReference>
<dbReference type="InterPro" id="IPR032466">
    <property type="entry name" value="Metal_Hydrolase"/>
</dbReference>
<proteinExistence type="predicted"/>
<keyword evidence="2" id="KW-1185">Reference proteome</keyword>
<accession>A0ABW3CAL3</accession>
<dbReference type="GO" id="GO:0016787">
    <property type="term" value="F:hydrolase activity"/>
    <property type="evidence" value="ECO:0007669"/>
    <property type="project" value="UniProtKB-KW"/>
</dbReference>
<evidence type="ECO:0000313" key="1">
    <source>
        <dbReference type="EMBL" id="MFD0851518.1"/>
    </source>
</evidence>
<organism evidence="1 2">
    <name type="scientific">Actinomadura adrarensis</name>
    <dbReference type="NCBI Taxonomy" id="1819600"/>
    <lineage>
        <taxon>Bacteria</taxon>
        <taxon>Bacillati</taxon>
        <taxon>Actinomycetota</taxon>
        <taxon>Actinomycetes</taxon>
        <taxon>Streptosporangiales</taxon>
        <taxon>Thermomonosporaceae</taxon>
        <taxon>Actinomadura</taxon>
    </lineage>
</organism>
<dbReference type="EMBL" id="JBHTIR010000544">
    <property type="protein sequence ID" value="MFD0851518.1"/>
    <property type="molecule type" value="Genomic_DNA"/>
</dbReference>
<gene>
    <name evidence="1" type="ORF">ACFQ07_04770</name>
</gene>
<dbReference type="EC" id="3.1.-.-" evidence="1"/>
<dbReference type="InterPro" id="IPR001130">
    <property type="entry name" value="TatD-like"/>
</dbReference>
<comment type="caution">
    <text evidence="1">The sequence shown here is derived from an EMBL/GenBank/DDBJ whole genome shotgun (WGS) entry which is preliminary data.</text>
</comment>
<dbReference type="Gene3D" id="3.20.20.140">
    <property type="entry name" value="Metal-dependent hydrolases"/>
    <property type="match status" value="1"/>
</dbReference>
<feature type="non-terminal residue" evidence="1">
    <location>
        <position position="173"/>
    </location>
</feature>
<dbReference type="CDD" id="cd01310">
    <property type="entry name" value="TatD_DNAse"/>
    <property type="match status" value="1"/>
</dbReference>
<feature type="non-terminal residue" evidence="1">
    <location>
        <position position="1"/>
    </location>
</feature>
<dbReference type="Proteomes" id="UP001597083">
    <property type="component" value="Unassembled WGS sequence"/>
</dbReference>
<dbReference type="SUPFAM" id="SSF51556">
    <property type="entry name" value="Metallo-dependent hydrolases"/>
    <property type="match status" value="1"/>
</dbReference>
<keyword evidence="1" id="KW-0378">Hydrolase</keyword>